<dbReference type="Proteomes" id="UP000663891">
    <property type="component" value="Unassembled WGS sequence"/>
</dbReference>
<name>A0A814QKJ4_9BILA</name>
<dbReference type="AlphaFoldDB" id="A0A814QKJ4"/>
<reference evidence="2" key="1">
    <citation type="submission" date="2021-02" db="EMBL/GenBank/DDBJ databases">
        <authorList>
            <person name="Nowell W R."/>
        </authorList>
    </citation>
    <scope>NUCLEOTIDE SEQUENCE</scope>
</reference>
<organism evidence="2 4">
    <name type="scientific">Adineta steineri</name>
    <dbReference type="NCBI Taxonomy" id="433720"/>
    <lineage>
        <taxon>Eukaryota</taxon>
        <taxon>Metazoa</taxon>
        <taxon>Spiralia</taxon>
        <taxon>Gnathifera</taxon>
        <taxon>Rotifera</taxon>
        <taxon>Eurotatoria</taxon>
        <taxon>Bdelloidea</taxon>
        <taxon>Adinetida</taxon>
        <taxon>Adinetidae</taxon>
        <taxon>Adineta</taxon>
    </lineage>
</organism>
<dbReference type="OrthoDB" id="9984728at2759"/>
<evidence type="ECO:0000313" key="4">
    <source>
        <dbReference type="Proteomes" id="UP000663891"/>
    </source>
</evidence>
<proteinExistence type="predicted"/>
<evidence type="ECO:0000259" key="1">
    <source>
        <dbReference type="PROSITE" id="PS50181"/>
    </source>
</evidence>
<accession>A0A814QKJ4</accession>
<dbReference type="Pfam" id="PF00646">
    <property type="entry name" value="F-box"/>
    <property type="match status" value="1"/>
</dbReference>
<dbReference type="PROSITE" id="PS50181">
    <property type="entry name" value="FBOX"/>
    <property type="match status" value="1"/>
</dbReference>
<dbReference type="Proteomes" id="UP000663881">
    <property type="component" value="Unassembled WGS sequence"/>
</dbReference>
<evidence type="ECO:0000313" key="3">
    <source>
        <dbReference type="EMBL" id="CAF3828968.1"/>
    </source>
</evidence>
<dbReference type="InterPro" id="IPR001810">
    <property type="entry name" value="F-box_dom"/>
</dbReference>
<dbReference type="EMBL" id="CAJNON010000225">
    <property type="protein sequence ID" value="CAF1121077.1"/>
    <property type="molecule type" value="Genomic_DNA"/>
</dbReference>
<evidence type="ECO:0000313" key="2">
    <source>
        <dbReference type="EMBL" id="CAF1121077.1"/>
    </source>
</evidence>
<gene>
    <name evidence="3" type="ORF">OKA104_LOCUS20167</name>
    <name evidence="2" type="ORF">VCS650_LOCUS21196</name>
</gene>
<dbReference type="EMBL" id="CAJOAY010001332">
    <property type="protein sequence ID" value="CAF3828968.1"/>
    <property type="molecule type" value="Genomic_DNA"/>
</dbReference>
<feature type="domain" description="F-box" evidence="1">
    <location>
        <begin position="1"/>
        <end position="53"/>
    </location>
</feature>
<protein>
    <recommendedName>
        <fullName evidence="1">F-box domain-containing protein</fullName>
    </recommendedName>
</protein>
<comment type="caution">
    <text evidence="2">The sequence shown here is derived from an EMBL/GenBank/DDBJ whole genome shotgun (WGS) entry which is preliminary data.</text>
</comment>
<sequence length="598" mass="71107">MTNLSNLPDEILCNIFEYLSSFDAIYSFINLNKRFNCLLISFKQQIDLTYLSYDQFLYYMKNILPIINQDELLYVLKLGNQRTPGQIELFNNLIDDKNCRSYFNNIDQVIIESPLLNEFINFVNKFLLSLSELITLTIKIDYVNDPDFPTWTKFLTNTILPIATLIKLSIEIPNGLVLSRLPDSIMFPSLMDITLNVTLVTDLLILIQSTPNLRNLSIRIGWWTSGDQTLVKMIKKMCEDHNRTSYLIHLKKFHLSIDSILTFQFEHLEQVLYRIMNNETTYSFNFILRNAISRNNELVTQLLAGKRWENLLSSYSSLIQFDLFIRITDSLKLEQENFNINSFQTKYFLTKKWHFSYFKYSRNDNIIFYSIPCKNEELFDISIDNLEIVNHFPINYISHLLIDQTNTKNYKFNLSIFDFILNQCFNLRQLTLIHIDINLSIIKPFNIPSLHTLQIEKIRNINLSNVLQLFPLINTLFLSYLTIDDQNRLSNIHRYNRIIELSLIDIPSNCMDKVQLFLNQFPNLYYLYMHISNQRMDDEYFLRNLKEITEKFPSLIYLKLKLEKDINSIDLWNEVFNNRMKMYLKENVFGGVLKHLWF</sequence>